<comment type="caution">
    <text evidence="4">The sequence shown here is derived from an EMBL/GenBank/DDBJ whole genome shotgun (WGS) entry which is preliminary data.</text>
</comment>
<dbReference type="InterPro" id="IPR009057">
    <property type="entry name" value="Homeodomain-like_sf"/>
</dbReference>
<dbReference type="RefSeq" id="WP_008042716.1">
    <property type="nucleotide sequence ID" value="NZ_CH724149.1"/>
</dbReference>
<dbReference type="SUPFAM" id="SSF46689">
    <property type="entry name" value="Homeodomain-like"/>
    <property type="match status" value="1"/>
</dbReference>
<dbReference type="PRINTS" id="PR00455">
    <property type="entry name" value="HTHTETR"/>
</dbReference>
<dbReference type="InterPro" id="IPR050109">
    <property type="entry name" value="HTH-type_TetR-like_transc_reg"/>
</dbReference>
<dbReference type="PANTHER" id="PTHR30055:SF178">
    <property type="entry name" value="POSSIBLE TRANSCRIPTIONAL REGULATORY PROTEIN"/>
    <property type="match status" value="1"/>
</dbReference>
<dbReference type="HOGENOM" id="CLU_092792_0_0_6"/>
<dbReference type="Pfam" id="PF00440">
    <property type="entry name" value="TetR_N"/>
    <property type="match status" value="1"/>
</dbReference>
<organism evidence="4 5">
    <name type="scientific">Reinekea blandensis MED297</name>
    <dbReference type="NCBI Taxonomy" id="314283"/>
    <lineage>
        <taxon>Bacteria</taxon>
        <taxon>Pseudomonadati</taxon>
        <taxon>Pseudomonadota</taxon>
        <taxon>Gammaproteobacteria</taxon>
        <taxon>Oceanospirillales</taxon>
        <taxon>Saccharospirillaceae</taxon>
        <taxon>Reinekea</taxon>
    </lineage>
</organism>
<keyword evidence="5" id="KW-1185">Reference proteome</keyword>
<accession>A4BHY0</accession>
<dbReference type="OrthoDB" id="63332at2"/>
<dbReference type="PROSITE" id="PS50977">
    <property type="entry name" value="HTH_TETR_2"/>
    <property type="match status" value="1"/>
</dbReference>
<name>A4BHY0_9GAMM</name>
<dbReference type="Proteomes" id="UP000005953">
    <property type="component" value="Unassembled WGS sequence"/>
</dbReference>
<dbReference type="Gene3D" id="1.10.357.10">
    <property type="entry name" value="Tetracycline Repressor, domain 2"/>
    <property type="match status" value="1"/>
</dbReference>
<dbReference type="InterPro" id="IPR041483">
    <property type="entry name" value="TetR_C_34"/>
</dbReference>
<dbReference type="PANTHER" id="PTHR30055">
    <property type="entry name" value="HTH-TYPE TRANSCRIPTIONAL REGULATOR RUTR"/>
    <property type="match status" value="1"/>
</dbReference>
<reference evidence="4 5" key="1">
    <citation type="submission" date="2006-02" db="EMBL/GenBank/DDBJ databases">
        <authorList>
            <person name="Pinhassi J."/>
            <person name="Pedros-Alio C."/>
            <person name="Ferriera S."/>
            <person name="Johnson J."/>
            <person name="Kravitz S."/>
            <person name="Halpern A."/>
            <person name="Remington K."/>
            <person name="Beeson K."/>
            <person name="Tran B."/>
            <person name="Rogers Y.-H."/>
            <person name="Friedman R."/>
            <person name="Venter J.C."/>
        </authorList>
    </citation>
    <scope>NUCLEOTIDE SEQUENCE [LARGE SCALE GENOMIC DNA]</scope>
    <source>
        <strain evidence="4 5">MED297</strain>
    </source>
</reference>
<dbReference type="EMBL" id="AAOE01000023">
    <property type="protein sequence ID" value="EAR08252.1"/>
    <property type="molecule type" value="Genomic_DNA"/>
</dbReference>
<sequence>MKRARAPEQKTARRSHILTVATQCFLENPTRLPSVAQVADASGIAKGTVYLYFKTKEEIFLEVFIVQLQTLLSDLPQRPIAADIEFSSQLTERLLNTQKEQPVFLPLASRLHTILEQNLPVDSLKTFKRNLCQLLAESGKVIDSAYHYPAGFSERALLHSYAALIGLWQMLQWPEVLHPVRNRPEYAPLQRDFDQELHHILTLVWHHPA</sequence>
<evidence type="ECO:0000256" key="2">
    <source>
        <dbReference type="PROSITE-ProRule" id="PRU00335"/>
    </source>
</evidence>
<keyword evidence="1 2" id="KW-0238">DNA-binding</keyword>
<evidence type="ECO:0000256" key="1">
    <source>
        <dbReference type="ARBA" id="ARBA00023125"/>
    </source>
</evidence>
<protein>
    <submittedName>
        <fullName evidence="4">Transcriptional regulator</fullName>
    </submittedName>
</protein>
<feature type="DNA-binding region" description="H-T-H motif" evidence="2">
    <location>
        <begin position="34"/>
        <end position="53"/>
    </location>
</feature>
<dbReference type="AlphaFoldDB" id="A4BHY0"/>
<dbReference type="GO" id="GO:0000976">
    <property type="term" value="F:transcription cis-regulatory region binding"/>
    <property type="evidence" value="ECO:0007669"/>
    <property type="project" value="TreeGrafter"/>
</dbReference>
<gene>
    <name evidence="4" type="ORF">MED297_13917</name>
</gene>
<evidence type="ECO:0000259" key="3">
    <source>
        <dbReference type="PROSITE" id="PS50977"/>
    </source>
</evidence>
<dbReference type="Pfam" id="PF17929">
    <property type="entry name" value="TetR_C_34"/>
    <property type="match status" value="1"/>
</dbReference>
<dbReference type="STRING" id="314283.MED297_13917"/>
<evidence type="ECO:0000313" key="5">
    <source>
        <dbReference type="Proteomes" id="UP000005953"/>
    </source>
</evidence>
<dbReference type="InterPro" id="IPR001647">
    <property type="entry name" value="HTH_TetR"/>
</dbReference>
<evidence type="ECO:0000313" key="4">
    <source>
        <dbReference type="EMBL" id="EAR08252.1"/>
    </source>
</evidence>
<proteinExistence type="predicted"/>
<dbReference type="GO" id="GO:0003700">
    <property type="term" value="F:DNA-binding transcription factor activity"/>
    <property type="evidence" value="ECO:0007669"/>
    <property type="project" value="TreeGrafter"/>
</dbReference>
<feature type="domain" description="HTH tetR-type" evidence="3">
    <location>
        <begin position="11"/>
        <end position="71"/>
    </location>
</feature>